<evidence type="ECO:0000259" key="2">
    <source>
        <dbReference type="Pfam" id="PF02627"/>
    </source>
</evidence>
<reference evidence="3 4" key="1">
    <citation type="submission" date="2024-06" db="EMBL/GenBank/DDBJ databases">
        <authorList>
            <person name="Woo H."/>
        </authorList>
    </citation>
    <scope>NUCLEOTIDE SEQUENCE [LARGE SCALE GENOMIC DNA]</scope>
    <source>
        <strain evidence="3 4">Si-c</strain>
    </source>
</reference>
<gene>
    <name evidence="3" type="ORF">ABQJ54_09145</name>
</gene>
<dbReference type="Pfam" id="PF02627">
    <property type="entry name" value="CMD"/>
    <property type="match status" value="1"/>
</dbReference>
<evidence type="ECO:0000313" key="4">
    <source>
        <dbReference type="Proteomes" id="UP001556220"/>
    </source>
</evidence>
<dbReference type="Proteomes" id="UP001556220">
    <property type="component" value="Unassembled WGS sequence"/>
</dbReference>
<dbReference type="PANTHER" id="PTHR33930:SF2">
    <property type="entry name" value="BLR3452 PROTEIN"/>
    <property type="match status" value="1"/>
</dbReference>
<evidence type="ECO:0000256" key="1">
    <source>
        <dbReference type="SAM" id="MobiDB-lite"/>
    </source>
</evidence>
<dbReference type="Gene3D" id="1.20.1290.10">
    <property type="entry name" value="AhpD-like"/>
    <property type="match status" value="1"/>
</dbReference>
<accession>A0ABV3QDK9</accession>
<dbReference type="InterPro" id="IPR004675">
    <property type="entry name" value="AhpD_core"/>
</dbReference>
<proteinExistence type="predicted"/>
<dbReference type="InterPro" id="IPR003779">
    <property type="entry name" value="CMD-like"/>
</dbReference>
<keyword evidence="4" id="KW-1185">Reference proteome</keyword>
<sequence>MATPQRTAGVGHASCRPAGIHLPSPRNPHCPAQHEEPRMYDMKNLSRLKKLDGMAPDAMKAFWAFDKAAFAAGALDARQKQLIAVAVALTTQCPYCIEIHAKAARDAGADDAQLAETAVIAAAIRAGGAITHATHLLHD</sequence>
<dbReference type="InterPro" id="IPR029032">
    <property type="entry name" value="AhpD-like"/>
</dbReference>
<dbReference type="EMBL" id="JBFOHK010000002">
    <property type="protein sequence ID" value="MEW9571918.1"/>
    <property type="molecule type" value="Genomic_DNA"/>
</dbReference>
<feature type="domain" description="Carboxymuconolactone decarboxylase-like" evidence="2">
    <location>
        <begin position="56"/>
        <end position="138"/>
    </location>
</feature>
<dbReference type="PANTHER" id="PTHR33930">
    <property type="entry name" value="ALKYL HYDROPEROXIDE REDUCTASE AHPD"/>
    <property type="match status" value="1"/>
</dbReference>
<dbReference type="SUPFAM" id="SSF69118">
    <property type="entry name" value="AhpD-like"/>
    <property type="match status" value="1"/>
</dbReference>
<feature type="region of interest" description="Disordered" evidence="1">
    <location>
        <begin position="1"/>
        <end position="31"/>
    </location>
</feature>
<protein>
    <submittedName>
        <fullName evidence="3">Carboxymuconolactone decarboxylase family protein</fullName>
    </submittedName>
</protein>
<organism evidence="3 4">
    <name type="scientific">Rhodanobacter lycopersici</name>
    <dbReference type="NCBI Taxonomy" id="3162487"/>
    <lineage>
        <taxon>Bacteria</taxon>
        <taxon>Pseudomonadati</taxon>
        <taxon>Pseudomonadota</taxon>
        <taxon>Gammaproteobacteria</taxon>
        <taxon>Lysobacterales</taxon>
        <taxon>Rhodanobacteraceae</taxon>
        <taxon>Rhodanobacter</taxon>
    </lineage>
</organism>
<evidence type="ECO:0000313" key="3">
    <source>
        <dbReference type="EMBL" id="MEW9571918.1"/>
    </source>
</evidence>
<name>A0ABV3QDK9_9GAMM</name>
<dbReference type="RefSeq" id="WP_367853985.1">
    <property type="nucleotide sequence ID" value="NZ_JBFOHK010000002.1"/>
</dbReference>
<comment type="caution">
    <text evidence="3">The sequence shown here is derived from an EMBL/GenBank/DDBJ whole genome shotgun (WGS) entry which is preliminary data.</text>
</comment>
<dbReference type="NCBIfam" id="TIGR00778">
    <property type="entry name" value="ahpD_dom"/>
    <property type="match status" value="1"/>
</dbReference>